<feature type="transmembrane region" description="Helical" evidence="6">
    <location>
        <begin position="238"/>
        <end position="255"/>
    </location>
</feature>
<feature type="region of interest" description="Disordered" evidence="5">
    <location>
        <begin position="426"/>
        <end position="448"/>
    </location>
</feature>
<dbReference type="InterPro" id="IPR001128">
    <property type="entry name" value="Cyt_P450"/>
</dbReference>
<keyword evidence="4" id="KW-0408">Iron</keyword>
<feature type="region of interest" description="Disordered" evidence="5">
    <location>
        <begin position="303"/>
        <end position="328"/>
    </location>
</feature>
<keyword evidence="6" id="KW-0472">Membrane</keyword>
<evidence type="ECO:0000313" key="7">
    <source>
        <dbReference type="EMBL" id="KAH9331449.1"/>
    </source>
</evidence>
<dbReference type="AlphaFoldDB" id="A0AA38GXU5"/>
<dbReference type="EMBL" id="JAHRHJ020000001">
    <property type="protein sequence ID" value="KAH9331449.1"/>
    <property type="molecule type" value="Genomic_DNA"/>
</dbReference>
<comment type="similarity">
    <text evidence="1">Belongs to the cytochrome P450 family.</text>
</comment>
<dbReference type="GO" id="GO:0020037">
    <property type="term" value="F:heme binding"/>
    <property type="evidence" value="ECO:0007669"/>
    <property type="project" value="InterPro"/>
</dbReference>
<comment type="caution">
    <text evidence="7">The sequence shown here is derived from an EMBL/GenBank/DDBJ whole genome shotgun (WGS) entry which is preliminary data.</text>
</comment>
<evidence type="ECO:0008006" key="9">
    <source>
        <dbReference type="Google" id="ProtNLM"/>
    </source>
</evidence>
<reference evidence="7 8" key="1">
    <citation type="journal article" date="2021" name="Nat. Plants">
        <title>The Taxus genome provides insights into paclitaxel biosynthesis.</title>
        <authorList>
            <person name="Xiong X."/>
            <person name="Gou J."/>
            <person name="Liao Q."/>
            <person name="Li Y."/>
            <person name="Zhou Q."/>
            <person name="Bi G."/>
            <person name="Li C."/>
            <person name="Du R."/>
            <person name="Wang X."/>
            <person name="Sun T."/>
            <person name="Guo L."/>
            <person name="Liang H."/>
            <person name="Lu P."/>
            <person name="Wu Y."/>
            <person name="Zhang Z."/>
            <person name="Ro D.K."/>
            <person name="Shang Y."/>
            <person name="Huang S."/>
            <person name="Yan J."/>
        </authorList>
    </citation>
    <scope>NUCLEOTIDE SEQUENCE [LARGE SCALE GENOMIC DNA]</scope>
    <source>
        <strain evidence="7">Ta-2019</strain>
    </source>
</reference>
<feature type="compositionally biased region" description="Gly residues" evidence="5">
    <location>
        <begin position="428"/>
        <end position="437"/>
    </location>
</feature>
<dbReference type="GO" id="GO:0005506">
    <property type="term" value="F:iron ion binding"/>
    <property type="evidence" value="ECO:0007669"/>
    <property type="project" value="InterPro"/>
</dbReference>
<feature type="compositionally biased region" description="Gly residues" evidence="5">
    <location>
        <begin position="314"/>
        <end position="324"/>
    </location>
</feature>
<dbReference type="Proteomes" id="UP000824469">
    <property type="component" value="Unassembled WGS sequence"/>
</dbReference>
<feature type="transmembrane region" description="Helical" evidence="6">
    <location>
        <begin position="6"/>
        <end position="26"/>
    </location>
</feature>
<dbReference type="GO" id="GO:0004497">
    <property type="term" value="F:monooxygenase activity"/>
    <property type="evidence" value="ECO:0007669"/>
    <property type="project" value="InterPro"/>
</dbReference>
<keyword evidence="8" id="KW-1185">Reference proteome</keyword>
<organism evidence="7 8">
    <name type="scientific">Taxus chinensis</name>
    <name type="common">Chinese yew</name>
    <name type="synonym">Taxus wallichiana var. chinensis</name>
    <dbReference type="NCBI Taxonomy" id="29808"/>
    <lineage>
        <taxon>Eukaryota</taxon>
        <taxon>Viridiplantae</taxon>
        <taxon>Streptophyta</taxon>
        <taxon>Embryophyta</taxon>
        <taxon>Tracheophyta</taxon>
        <taxon>Spermatophyta</taxon>
        <taxon>Pinopsida</taxon>
        <taxon>Pinidae</taxon>
        <taxon>Conifers II</taxon>
        <taxon>Cupressales</taxon>
        <taxon>Taxaceae</taxon>
        <taxon>Taxus</taxon>
    </lineage>
</organism>
<dbReference type="GO" id="GO:0016705">
    <property type="term" value="F:oxidoreductase activity, acting on paired donors, with incorporation or reduction of molecular oxygen"/>
    <property type="evidence" value="ECO:0007669"/>
    <property type="project" value="InterPro"/>
</dbReference>
<protein>
    <recommendedName>
        <fullName evidence="9">Cytochrome P450</fullName>
    </recommendedName>
</protein>
<evidence type="ECO:0000256" key="5">
    <source>
        <dbReference type="SAM" id="MobiDB-lite"/>
    </source>
</evidence>
<evidence type="ECO:0000256" key="4">
    <source>
        <dbReference type="ARBA" id="ARBA00023004"/>
    </source>
</evidence>
<proteinExistence type="inferred from homology"/>
<name>A0AA38GXU5_TAXCH</name>
<dbReference type="InterPro" id="IPR036396">
    <property type="entry name" value="Cyt_P450_sf"/>
</dbReference>
<keyword evidence="6" id="KW-1133">Transmembrane helix</keyword>
<dbReference type="PANTHER" id="PTHR24296">
    <property type="entry name" value="CYTOCHROME P450"/>
    <property type="match status" value="1"/>
</dbReference>
<gene>
    <name evidence="7" type="ORF">KI387_003557</name>
</gene>
<evidence type="ECO:0000313" key="8">
    <source>
        <dbReference type="Proteomes" id="UP000824469"/>
    </source>
</evidence>
<evidence type="ECO:0000256" key="6">
    <source>
        <dbReference type="SAM" id="Phobius"/>
    </source>
</evidence>
<sequence>MAASGSEACFCIAIVAFTLLLIEHLFHNKKSKPEGNGFTHYPLLGILPLLIKKQHRIHDWIADTLSASPSNTTQYERPMGIRGYLTMNPANVEQLLKTNFENYEKGPYLKILFHDFLGRGIFNVDGELWKMQRKAINYEFNTKSLRSFVIETVQCEIRDHLVPLLSNVCNGGRSVNLQDVLQRFAFDNIYSIAFGVDPACLHPSLPQVPFTRDFDDATELSLGRMCSRKWMNRMKDRLCGGSMGASLFLVSSSFGDSYLPPLFSSLFLFLKNEYMYFVGCMGERRIWGKSLCEGSVRRGAGGSRGRGLRLGQAWRGGGTGQGQRGEGRSGCCWGRGAARRKVAKEVAQGWGRGGQRPVKRICGLREGDVEEWKREDVVEVTGFEGGGVATGRPQQGTGRDRRRQRTQQWLGVGFWKRQGSVRRLVWGSAGGGSGTGPQGRRSEQWAQGWGPNPPTNLDFFVLFYKICFKYVLYK</sequence>
<evidence type="ECO:0000256" key="2">
    <source>
        <dbReference type="ARBA" id="ARBA00022723"/>
    </source>
</evidence>
<dbReference type="Gene3D" id="1.10.630.10">
    <property type="entry name" value="Cytochrome P450"/>
    <property type="match status" value="1"/>
</dbReference>
<accession>A0AA38GXU5</accession>
<evidence type="ECO:0000256" key="3">
    <source>
        <dbReference type="ARBA" id="ARBA00023002"/>
    </source>
</evidence>
<keyword evidence="6" id="KW-0812">Transmembrane</keyword>
<dbReference type="SUPFAM" id="SSF48264">
    <property type="entry name" value="Cytochrome P450"/>
    <property type="match status" value="1"/>
</dbReference>
<evidence type="ECO:0000256" key="1">
    <source>
        <dbReference type="ARBA" id="ARBA00010617"/>
    </source>
</evidence>
<dbReference type="Pfam" id="PF00067">
    <property type="entry name" value="p450"/>
    <property type="match status" value="1"/>
</dbReference>
<feature type="region of interest" description="Disordered" evidence="5">
    <location>
        <begin position="384"/>
        <end position="405"/>
    </location>
</feature>
<keyword evidence="3" id="KW-0560">Oxidoreductase</keyword>
<keyword evidence="2" id="KW-0479">Metal-binding</keyword>